<evidence type="ECO:0000256" key="5">
    <source>
        <dbReference type="ARBA" id="ARBA00023180"/>
    </source>
</evidence>
<dbReference type="PROSITE" id="PS51828">
    <property type="entry name" value="PTX_2"/>
    <property type="match status" value="1"/>
</dbReference>
<evidence type="ECO:0000256" key="4">
    <source>
        <dbReference type="ARBA" id="ARBA00023157"/>
    </source>
</evidence>
<proteinExistence type="evidence at transcript level"/>
<dbReference type="EMBL" id="DQ092709">
    <property type="protein sequence ID" value="AAZ68033.1"/>
    <property type="molecule type" value="mRNA"/>
</dbReference>
<dbReference type="InterPro" id="IPR013320">
    <property type="entry name" value="ConA-like_dom_sf"/>
</dbReference>
<keyword evidence="7" id="KW-0732">Signal</keyword>
<evidence type="ECO:0000256" key="2">
    <source>
        <dbReference type="ARBA" id="ARBA00022723"/>
    </source>
</evidence>
<dbReference type="GO" id="GO:0046872">
    <property type="term" value="F:metal ion binding"/>
    <property type="evidence" value="ECO:0007669"/>
    <property type="project" value="UniProtKB-KW"/>
</dbReference>
<gene>
    <name evidence="9" type="primary">Oct1.2</name>
</gene>
<sequence length="279" mass="31701">MLCSQHVLFAALIAVLSVGKAMLFCYKSEYRYCNLKPSIQAYFSESTSYSTPHLLLEGTLPPLRHFTLCTWAKAWKISFDGSFIFSYDLPQLDNELLVGVYKVSSTYSPPYGDNYGTSYSQVHYELSIHVYNQQSRVICRNFVVGKWQHLCYVWTNVLGHNEMYVDGIQCAESLTKIADNYIIQTGGTAVIGQEQDIIGGGFDPKQSWVGEIADLHIWNEPLLPSQIRHMFRCNFCYPRGTVFSWLREPLIAKDVIFSATDVCAVDIQPEPFPVPNPYS</sequence>
<keyword evidence="2" id="KW-0479">Metal-binding</keyword>
<evidence type="ECO:0000259" key="8">
    <source>
        <dbReference type="PROSITE" id="PS51828"/>
    </source>
</evidence>
<dbReference type="SUPFAM" id="SSF49899">
    <property type="entry name" value="Concanavalin A-like lectins/glucanases"/>
    <property type="match status" value="1"/>
</dbReference>
<keyword evidence="5" id="KW-0325">Glycoprotein</keyword>
<evidence type="ECO:0000313" key="9">
    <source>
        <dbReference type="EMBL" id="AAZ68033.1"/>
    </source>
</evidence>
<organism evidence="9">
    <name type="scientific">Carcinoscorpius rotundicauda</name>
    <name type="common">Mangrove horseshoe crab</name>
    <name type="synonym">Limulus rotundicauda</name>
    <dbReference type="NCBI Taxonomy" id="6848"/>
    <lineage>
        <taxon>Eukaryota</taxon>
        <taxon>Metazoa</taxon>
        <taxon>Ecdysozoa</taxon>
        <taxon>Arthropoda</taxon>
        <taxon>Chelicerata</taxon>
        <taxon>Merostomata</taxon>
        <taxon>Xiphosura</taxon>
        <taxon>Limulidae</taxon>
        <taxon>Carcinoscorpius</taxon>
    </lineage>
</organism>
<feature type="domain" description="Pentraxin (PTX)" evidence="8">
    <location>
        <begin position="37"/>
        <end position="263"/>
    </location>
</feature>
<evidence type="ECO:0000256" key="7">
    <source>
        <dbReference type="SAM" id="SignalP"/>
    </source>
</evidence>
<evidence type="ECO:0000256" key="6">
    <source>
        <dbReference type="PROSITE-ProRule" id="PRU01172"/>
    </source>
</evidence>
<keyword evidence="3" id="KW-0106">Calcium</keyword>
<feature type="chain" id="PRO_5002744388" evidence="7">
    <location>
        <begin position="22"/>
        <end position="279"/>
    </location>
</feature>
<dbReference type="PANTHER" id="PTHR19277">
    <property type="entry name" value="PENTRAXIN"/>
    <property type="match status" value="1"/>
</dbReference>
<keyword evidence="4" id="KW-1015">Disulfide bond</keyword>
<name>A9X252_CARRO</name>
<accession>A9X252</accession>
<dbReference type="Gene3D" id="2.60.120.200">
    <property type="match status" value="1"/>
</dbReference>
<comment type="caution">
    <text evidence="6">Lacks conserved residue(s) required for the propagation of feature annotation.</text>
</comment>
<dbReference type="SMART" id="SM00159">
    <property type="entry name" value="PTX"/>
    <property type="match status" value="1"/>
</dbReference>
<protein>
    <submittedName>
        <fullName evidence="9">Octin 1.2</fullName>
    </submittedName>
</protein>
<reference evidence="9" key="1">
    <citation type="journal article" date="2007" name="Eur. J. Immunol.">
        <title>A female-specific pentraxin, CrOctin, bridges pattern recognition receptors to bacterial phosphoethanolamine.</title>
        <authorList>
            <person name="Li Y."/>
            <person name="Ng P.M."/>
            <person name="Ho B."/>
            <person name="Ding J.L."/>
        </authorList>
    </citation>
    <scope>NUCLEOTIDE SEQUENCE</scope>
    <source>
        <tissue evidence="9">Hepatopancreas</tissue>
    </source>
</reference>
<evidence type="ECO:0000256" key="1">
    <source>
        <dbReference type="ARBA" id="ARBA00001913"/>
    </source>
</evidence>
<dbReference type="PANTHER" id="PTHR19277:SF161">
    <property type="entry name" value="LAMININ G DOMAIN-CONTAINING PROTEIN"/>
    <property type="match status" value="1"/>
</dbReference>
<feature type="signal peptide" evidence="7">
    <location>
        <begin position="1"/>
        <end position="21"/>
    </location>
</feature>
<dbReference type="AlphaFoldDB" id="A9X252"/>
<dbReference type="Pfam" id="PF00354">
    <property type="entry name" value="Pentaxin"/>
    <property type="match status" value="1"/>
</dbReference>
<evidence type="ECO:0000256" key="3">
    <source>
        <dbReference type="ARBA" id="ARBA00022837"/>
    </source>
</evidence>
<dbReference type="InterPro" id="IPR001759">
    <property type="entry name" value="PTX_dom"/>
</dbReference>
<comment type="cofactor">
    <cofactor evidence="1">
        <name>Ca(2+)</name>
        <dbReference type="ChEBI" id="CHEBI:29108"/>
    </cofactor>
</comment>
<dbReference type="InterPro" id="IPR051360">
    <property type="entry name" value="Neuronal_Pentraxin_Related"/>
</dbReference>